<evidence type="ECO:0000256" key="2">
    <source>
        <dbReference type="SAM" id="SignalP"/>
    </source>
</evidence>
<reference evidence="3" key="1">
    <citation type="submission" date="2020-08" db="EMBL/GenBank/DDBJ databases">
        <title>Genome sequencing and assembly of the red palm weevil Rhynchophorus ferrugineus.</title>
        <authorList>
            <person name="Dias G.B."/>
            <person name="Bergman C.M."/>
            <person name="Manee M."/>
        </authorList>
    </citation>
    <scope>NUCLEOTIDE SEQUENCE</scope>
    <source>
        <strain evidence="3">AA-2017</strain>
        <tissue evidence="3">Whole larva</tissue>
    </source>
</reference>
<evidence type="ECO:0000313" key="3">
    <source>
        <dbReference type="EMBL" id="KAF7272241.1"/>
    </source>
</evidence>
<organism evidence="3 4">
    <name type="scientific">Rhynchophorus ferrugineus</name>
    <name type="common">Red palm weevil</name>
    <name type="synonym">Curculio ferrugineus</name>
    <dbReference type="NCBI Taxonomy" id="354439"/>
    <lineage>
        <taxon>Eukaryota</taxon>
        <taxon>Metazoa</taxon>
        <taxon>Ecdysozoa</taxon>
        <taxon>Arthropoda</taxon>
        <taxon>Hexapoda</taxon>
        <taxon>Insecta</taxon>
        <taxon>Pterygota</taxon>
        <taxon>Neoptera</taxon>
        <taxon>Endopterygota</taxon>
        <taxon>Coleoptera</taxon>
        <taxon>Polyphaga</taxon>
        <taxon>Cucujiformia</taxon>
        <taxon>Curculionidae</taxon>
        <taxon>Dryophthorinae</taxon>
        <taxon>Rhynchophorus</taxon>
    </lineage>
</organism>
<feature type="region of interest" description="Disordered" evidence="1">
    <location>
        <begin position="24"/>
        <end position="49"/>
    </location>
</feature>
<dbReference type="EMBL" id="JAACXV010013802">
    <property type="protein sequence ID" value="KAF7272241.1"/>
    <property type="molecule type" value="Genomic_DNA"/>
</dbReference>
<keyword evidence="4" id="KW-1185">Reference proteome</keyword>
<gene>
    <name evidence="3" type="ORF">GWI33_014953</name>
</gene>
<keyword evidence="2" id="KW-0732">Signal</keyword>
<sequence>MSLKLYMVLVLFIVVSDVLGSREERKGRLVSGAQNQRPERLQGPRRHQYPSSVRDVHTCLSPFKLTCLCSERTSKSNEILHLL</sequence>
<protein>
    <submittedName>
        <fullName evidence="3">Uncharacterized protein</fullName>
    </submittedName>
</protein>
<evidence type="ECO:0000256" key="1">
    <source>
        <dbReference type="SAM" id="MobiDB-lite"/>
    </source>
</evidence>
<proteinExistence type="predicted"/>
<dbReference type="Proteomes" id="UP000625711">
    <property type="component" value="Unassembled WGS sequence"/>
</dbReference>
<feature type="chain" id="PRO_5032573818" evidence="2">
    <location>
        <begin position="21"/>
        <end position="83"/>
    </location>
</feature>
<feature type="signal peptide" evidence="2">
    <location>
        <begin position="1"/>
        <end position="20"/>
    </location>
</feature>
<accession>A0A834I454</accession>
<evidence type="ECO:0000313" key="4">
    <source>
        <dbReference type="Proteomes" id="UP000625711"/>
    </source>
</evidence>
<dbReference type="AlphaFoldDB" id="A0A834I454"/>
<name>A0A834I454_RHYFE</name>
<comment type="caution">
    <text evidence="3">The sequence shown here is derived from an EMBL/GenBank/DDBJ whole genome shotgun (WGS) entry which is preliminary data.</text>
</comment>